<dbReference type="InterPro" id="IPR007451">
    <property type="entry name" value="HflD"/>
</dbReference>
<dbReference type="FunFam" id="2.30.30.280:FF:000001">
    <property type="entry name" value="tRNA-specific 2-thiouridylase MnmA"/>
    <property type="match status" value="1"/>
</dbReference>
<dbReference type="SUPFAM" id="SSF101322">
    <property type="entry name" value="YcfC-like"/>
    <property type="match status" value="1"/>
</dbReference>
<dbReference type="Gene3D" id="2.40.30.10">
    <property type="entry name" value="Translation factors"/>
    <property type="match status" value="1"/>
</dbReference>
<evidence type="ECO:0000259" key="29">
    <source>
        <dbReference type="Pfam" id="PF20259"/>
    </source>
</evidence>
<protein>
    <recommendedName>
        <fullName evidence="10">Adenylosuccinate lyase</fullName>
        <ecNumber evidence="7">2.8.1.14</ecNumber>
        <ecNumber evidence="8">4.3.2.2</ecNumber>
    </recommendedName>
    <alternativeName>
        <fullName evidence="24">Adenylosuccinase</fullName>
    </alternativeName>
    <alternativeName>
        <fullName evidence="9">tRNA-specific 2-thiouridylase MnmA</fullName>
    </alternativeName>
</protein>
<evidence type="ECO:0000256" key="12">
    <source>
        <dbReference type="ARBA" id="ARBA00022490"/>
    </source>
</evidence>
<dbReference type="InterPro" id="IPR022761">
    <property type="entry name" value="Fumarate_lyase_N"/>
</dbReference>
<dbReference type="GO" id="GO:0006189">
    <property type="term" value="P:'de novo' IMP biosynthetic process"/>
    <property type="evidence" value="ECO:0007669"/>
    <property type="project" value="UniProtKB-UniPathway"/>
</dbReference>
<dbReference type="InterPro" id="IPR047136">
    <property type="entry name" value="PurB_bact"/>
</dbReference>
<proteinExistence type="inferred from homology"/>
<organism evidence="30 31">
    <name type="scientific">Beauveria bassiana D1-5</name>
    <dbReference type="NCBI Taxonomy" id="1245745"/>
    <lineage>
        <taxon>Eukaryota</taxon>
        <taxon>Fungi</taxon>
        <taxon>Dikarya</taxon>
        <taxon>Ascomycota</taxon>
        <taxon>Pezizomycotina</taxon>
        <taxon>Sordariomycetes</taxon>
        <taxon>Hypocreomycetidae</taxon>
        <taxon>Hypocreales</taxon>
        <taxon>Cordycipitaceae</taxon>
        <taxon>Beauveria</taxon>
    </lineage>
</organism>
<evidence type="ECO:0000256" key="13">
    <source>
        <dbReference type="ARBA" id="ARBA00022519"/>
    </source>
</evidence>
<dbReference type="HAMAP" id="MF_00695">
    <property type="entry name" value="HflD_protein"/>
    <property type="match status" value="1"/>
</dbReference>
<evidence type="ECO:0000256" key="19">
    <source>
        <dbReference type="ARBA" id="ARBA00022840"/>
    </source>
</evidence>
<dbReference type="NCBIfam" id="TIGR00928">
    <property type="entry name" value="purB"/>
    <property type="match status" value="1"/>
</dbReference>
<dbReference type="SUPFAM" id="SSF48557">
    <property type="entry name" value="L-aspartase-like"/>
    <property type="match status" value="1"/>
</dbReference>
<dbReference type="NCBIfam" id="NF001246">
    <property type="entry name" value="PRK00218.1-2"/>
    <property type="match status" value="1"/>
</dbReference>
<feature type="domain" description="Adenylosuccinate lyase PurB C-terminal" evidence="27">
    <location>
        <begin position="862"/>
        <end position="976"/>
    </location>
</feature>
<evidence type="ECO:0000256" key="22">
    <source>
        <dbReference type="ARBA" id="ARBA00023157"/>
    </source>
</evidence>
<dbReference type="Pfam" id="PF20259">
    <property type="entry name" value="tRNA_Me_trans_M"/>
    <property type="match status" value="1"/>
</dbReference>
<dbReference type="GO" id="GO:0005524">
    <property type="term" value="F:ATP binding"/>
    <property type="evidence" value="ECO:0007669"/>
    <property type="project" value="UniProtKB-KW"/>
</dbReference>
<dbReference type="Gene3D" id="1.10.40.30">
    <property type="entry name" value="Fumarase/aspartase (C-terminal domain)"/>
    <property type="match status" value="1"/>
</dbReference>
<keyword evidence="17" id="KW-0547">Nucleotide-binding</keyword>
<gene>
    <name evidence="30" type="ORF">BBAD15_g1184</name>
</gene>
<evidence type="ECO:0000256" key="23">
    <source>
        <dbReference type="ARBA" id="ARBA00023239"/>
    </source>
</evidence>
<comment type="catalytic activity">
    <reaction evidence="25">
        <text>5-taurinomethyluridine(34) in tRNA + S-sulfanyl-L-cysteinyl-[protein] + AH2 + ATP = 5-taurinomethyl-2-thiouridine(34) in tRNA + L-cysteinyl-[protein] + A + AMP + diphosphate + H(+)</text>
        <dbReference type="Rhea" id="RHEA:47040"/>
        <dbReference type="Rhea" id="RHEA-COMP:10131"/>
        <dbReference type="Rhea" id="RHEA-COMP:11726"/>
        <dbReference type="Rhea" id="RHEA-COMP:11732"/>
        <dbReference type="Rhea" id="RHEA-COMP:11733"/>
        <dbReference type="ChEBI" id="CHEBI:13193"/>
        <dbReference type="ChEBI" id="CHEBI:15378"/>
        <dbReference type="ChEBI" id="CHEBI:17499"/>
        <dbReference type="ChEBI" id="CHEBI:29950"/>
        <dbReference type="ChEBI" id="CHEBI:30616"/>
        <dbReference type="ChEBI" id="CHEBI:33019"/>
        <dbReference type="ChEBI" id="CHEBI:61963"/>
        <dbReference type="ChEBI" id="CHEBI:87171"/>
        <dbReference type="ChEBI" id="CHEBI:87172"/>
        <dbReference type="ChEBI" id="CHEBI:456215"/>
        <dbReference type="EC" id="2.8.1.14"/>
    </reaction>
</comment>
<dbReference type="InterPro" id="IPR024083">
    <property type="entry name" value="Fumarase/histidase_N"/>
</dbReference>
<evidence type="ECO:0000256" key="6">
    <source>
        <dbReference type="ARBA" id="ARBA00008273"/>
    </source>
</evidence>
<keyword evidence="16" id="KW-0819">tRNA processing</keyword>
<evidence type="ECO:0000256" key="24">
    <source>
        <dbReference type="ARBA" id="ARBA00030717"/>
    </source>
</evidence>
<dbReference type="NCBIfam" id="NF006764">
    <property type="entry name" value="PRK09285.1"/>
    <property type="match status" value="1"/>
</dbReference>
<dbReference type="AlphaFoldDB" id="A0A0A2W3P2"/>
<dbReference type="SUPFAM" id="SSF52402">
    <property type="entry name" value="Adenine nucleotide alpha hydrolases-like"/>
    <property type="match status" value="1"/>
</dbReference>
<dbReference type="CDD" id="cd01598">
    <property type="entry name" value="PurB"/>
    <property type="match status" value="1"/>
</dbReference>
<evidence type="ECO:0000259" key="26">
    <source>
        <dbReference type="Pfam" id="PF00206"/>
    </source>
</evidence>
<evidence type="ECO:0000256" key="4">
    <source>
        <dbReference type="ARBA" id="ARBA00004734"/>
    </source>
</evidence>
<dbReference type="Proteomes" id="UP000030106">
    <property type="component" value="Unassembled WGS sequence"/>
</dbReference>
<dbReference type="Pfam" id="PF03054">
    <property type="entry name" value="tRNA_Me_trans"/>
    <property type="match status" value="1"/>
</dbReference>
<dbReference type="InterPro" id="IPR004769">
    <property type="entry name" value="Pur_lyase"/>
</dbReference>
<keyword evidence="21" id="KW-0472">Membrane</keyword>
<dbReference type="FunFam" id="1.10.40.30:FF:000004">
    <property type="entry name" value="Adenylosuccinate lyase"/>
    <property type="match status" value="1"/>
</dbReference>
<dbReference type="InterPro" id="IPR004506">
    <property type="entry name" value="MnmA-like"/>
</dbReference>
<keyword evidence="20" id="KW-0694">RNA-binding</keyword>
<evidence type="ECO:0000256" key="7">
    <source>
        <dbReference type="ARBA" id="ARBA00011953"/>
    </source>
</evidence>
<dbReference type="FunFam" id="1.10.275.10:FF:000003">
    <property type="entry name" value="Adenylosuccinate lyase"/>
    <property type="match status" value="1"/>
</dbReference>
<dbReference type="GO" id="GO:0004018">
    <property type="term" value="F:N6-(1,2-dicarboxyethyl)AMP AMP-lyase (fumarate-forming) activity"/>
    <property type="evidence" value="ECO:0007669"/>
    <property type="project" value="InterPro"/>
</dbReference>
<evidence type="ECO:0000256" key="5">
    <source>
        <dbReference type="ARBA" id="ARBA00006191"/>
    </source>
</evidence>
<dbReference type="PANTHER" id="PTHR43411">
    <property type="entry name" value="ADENYLOSUCCINATE LYASE"/>
    <property type="match status" value="1"/>
</dbReference>
<dbReference type="GO" id="GO:0005829">
    <property type="term" value="C:cytosol"/>
    <property type="evidence" value="ECO:0007669"/>
    <property type="project" value="TreeGrafter"/>
</dbReference>
<evidence type="ECO:0000256" key="25">
    <source>
        <dbReference type="ARBA" id="ARBA00049564"/>
    </source>
</evidence>
<keyword evidence="11" id="KW-1003">Cell membrane</keyword>
<evidence type="ECO:0000256" key="14">
    <source>
        <dbReference type="ARBA" id="ARBA00022555"/>
    </source>
</evidence>
<dbReference type="InterPro" id="IPR013539">
    <property type="entry name" value="PurB_C"/>
</dbReference>
<dbReference type="Pfam" id="PF08328">
    <property type="entry name" value="ASL_C"/>
    <property type="match status" value="1"/>
</dbReference>
<dbReference type="Pfam" id="PF04356">
    <property type="entry name" value="DUF489"/>
    <property type="match status" value="1"/>
</dbReference>
<dbReference type="GO" id="GO:0008033">
    <property type="term" value="P:tRNA processing"/>
    <property type="evidence" value="ECO:0007669"/>
    <property type="project" value="UniProtKB-KW"/>
</dbReference>
<dbReference type="EC" id="2.8.1.14" evidence="7"/>
<keyword evidence="15" id="KW-0808">Transferase</keyword>
<dbReference type="InterPro" id="IPR008948">
    <property type="entry name" value="L-Aspartase-like"/>
</dbReference>
<dbReference type="FunFam" id="3.40.50.620:FF:000004">
    <property type="entry name" value="tRNA-specific 2-thiouridylase MnmA"/>
    <property type="match status" value="1"/>
</dbReference>
<evidence type="ECO:0000256" key="20">
    <source>
        <dbReference type="ARBA" id="ARBA00022884"/>
    </source>
</evidence>
<keyword evidence="18" id="KW-0658">Purine biosynthesis</keyword>
<dbReference type="STRING" id="1245745.A0A0A2W3P2"/>
<dbReference type="PRINTS" id="PR00149">
    <property type="entry name" value="FUMRATELYASE"/>
</dbReference>
<dbReference type="Pfam" id="PF00206">
    <property type="entry name" value="Lyase_1"/>
    <property type="match status" value="1"/>
</dbReference>
<dbReference type="NCBIfam" id="NF001138">
    <property type="entry name" value="PRK00143.1"/>
    <property type="match status" value="1"/>
</dbReference>
<evidence type="ECO:0000256" key="3">
    <source>
        <dbReference type="ARBA" id="ARBA00004706"/>
    </source>
</evidence>
<evidence type="ECO:0000256" key="2">
    <source>
        <dbReference type="ARBA" id="ARBA00004496"/>
    </source>
</evidence>
<dbReference type="InterPro" id="IPR023382">
    <property type="entry name" value="MnmA-like_central_sf"/>
</dbReference>
<feature type="domain" description="tRNA-specific 2-thiouridylase MnmA-like C-terminal" evidence="28">
    <location>
        <begin position="275"/>
        <end position="343"/>
    </location>
</feature>
<dbReference type="InterPro" id="IPR046884">
    <property type="entry name" value="MnmA-like_central"/>
</dbReference>
<sequence length="987" mass="109950">MSGGVDSSVSAYLLMQQGYKVEGLFMKNWEEDDGEEYCTAAEDLADAQAVCDKLGIELHTVNFAAEYWDNVFELFLEEYKAGRTPNPDILCNKEIKFKAFLEFAAEDLGADYIATGHYVRRADVNGKSQLLRGLDGNKDQSYFLYTLSHEQIAQSLFPVGELEKPEVRRIAEELDLITAKKKDSTGICFIGERKFRDFLGRYLPAQPGKIITVDGETVGEHQGLMYHTLGQRKGLGIGGTKEGSEDPWYVVDKDVANNILIVAQGHDHPRLMSVGLIAQQLHWVDREPLTAPLNCTVKTRYRQTDIPCTITPLDDERIEVRFEEPVAAVTPGQSAVFYLGEVLVAKNYYDITLALAGICQSARLVQQLAHQGHCDSDALHVSLNSVIDQNPGSTLDVFGGSEANLKLGLETLLGVLNASSRQGLNAELTRYTLSLMVLERKLHAAKGAMDTLGNKINGLQRQLEHFDLESDTLLSAMAGIYVDVISPLGPRIQVTGSPAVLQSPQVQSKVRAALLAGIRAAVLWHQVGGVVMELSSLTAVSPVDGRYGDKVSALRVIFSEFGLLKFRVQVEVRWLQKLAAHAAIKEVPAFDADANGYLDKIVAEFSEADAARIKTIERTTNHDVKAVEYFLKEKVEAIPALHAVSEFIHFACTSEDINNLSHALMLDTARKDVVLPYWRKIIDAVKDLAVQYRDIPLLSRTHGQPATPSTMGKEMANVAYRMERQFRQLGNVEILGKINGAVGNYNAHIAAYPEVDWHQFSEEFVTSLGIQWNPYTTQIEPHDYIAELFDCIARFNTILIDFDRDVWGYVALNHFKQKTVAGEIGSSTMPHKVNPIDFENSEGNLGLSNAVLQHLASKLPVSRWQRDLTDSTVLRNLGVGIGYALIAYQSTLKGVSKLEVNRDRLLDELDHNWEVLAEPIQTVMRRYGIEKPYEKLKELTRGKRVDAEGMKQFIDSLELPEEEKTRLKAMTPANYIGRAITMVDELK</sequence>
<dbReference type="Pfam" id="PF20258">
    <property type="entry name" value="tRNA_Me_trans_C"/>
    <property type="match status" value="1"/>
</dbReference>
<evidence type="ECO:0000313" key="31">
    <source>
        <dbReference type="Proteomes" id="UP000030106"/>
    </source>
</evidence>
<dbReference type="Gene3D" id="2.30.30.280">
    <property type="entry name" value="Adenine nucleotide alpha hydrolases-like domains"/>
    <property type="match status" value="1"/>
</dbReference>
<dbReference type="InterPro" id="IPR014729">
    <property type="entry name" value="Rossmann-like_a/b/a_fold"/>
</dbReference>
<dbReference type="EMBL" id="ANFO01000061">
    <property type="protein sequence ID" value="KGQ13065.1"/>
    <property type="molecule type" value="Genomic_DNA"/>
</dbReference>
<comment type="similarity">
    <text evidence="6">Belongs to the lyase 1 family. Adenylosuccinate lyase subfamily.</text>
</comment>
<comment type="caution">
    <text evidence="30">The sequence shown here is derived from an EMBL/GenBank/DDBJ whole genome shotgun (WGS) entry which is preliminary data.</text>
</comment>
<dbReference type="EC" id="4.3.2.2" evidence="8"/>
<feature type="domain" description="tRNA-specific 2-thiouridylase MnmA-like central" evidence="29">
    <location>
        <begin position="196"/>
        <end position="264"/>
    </location>
</feature>
<keyword evidence="22" id="KW-1015">Disulfide bond</keyword>
<dbReference type="CDD" id="cd01998">
    <property type="entry name" value="MnmA_TRMU-like"/>
    <property type="match status" value="1"/>
</dbReference>
<evidence type="ECO:0000256" key="18">
    <source>
        <dbReference type="ARBA" id="ARBA00022755"/>
    </source>
</evidence>
<comment type="function">
    <text evidence="1">Catalyzes the 2-thiolation of uridine at the wobble position (U34) of mitochondrial tRNA(Lys), tRNA(Glu) and tRNA(Gln). Required for the formation of 5-taurinomethyl-2-thiouridine (tm5s2U) of mitochondrial tRNA(Lys), tRNA(Glu), and tRNA(Gln) at the wobble position. ATP is required to activate the C2 atom of the wobble base.</text>
</comment>
<dbReference type="NCBIfam" id="TIGR00420">
    <property type="entry name" value="trmU"/>
    <property type="match status" value="1"/>
</dbReference>
<dbReference type="FunFam" id="1.10.3890.10:FF:000001">
    <property type="entry name" value="High frequency lysogenization protein HflD homolog"/>
    <property type="match status" value="1"/>
</dbReference>
<dbReference type="FunFam" id="1.20.200.10:FF:000004">
    <property type="entry name" value="Adenylosuccinate lyase"/>
    <property type="match status" value="1"/>
</dbReference>
<dbReference type="GO" id="GO:0016783">
    <property type="term" value="F:sulfurtransferase activity"/>
    <property type="evidence" value="ECO:0007669"/>
    <property type="project" value="InterPro"/>
</dbReference>
<evidence type="ECO:0000256" key="16">
    <source>
        <dbReference type="ARBA" id="ARBA00022694"/>
    </source>
</evidence>
<dbReference type="Gene3D" id="1.10.3890.10">
    <property type="entry name" value="HflD-like"/>
    <property type="match status" value="1"/>
</dbReference>
<comment type="pathway">
    <text evidence="4">Purine metabolism; AMP biosynthesis via de novo pathway; AMP from IMP: step 2/2.</text>
</comment>
<name>A0A0A2W3P2_BEABA</name>
<dbReference type="NCBIfam" id="NF001249">
    <property type="entry name" value="PRK00218.1-5"/>
    <property type="match status" value="1"/>
</dbReference>
<dbReference type="UniPathway" id="UPA00074">
    <property type="reaction ID" value="UER00132"/>
</dbReference>
<comment type="subcellular location">
    <subcellularLocation>
        <location evidence="2">Cytoplasm</location>
    </subcellularLocation>
</comment>
<dbReference type="InterPro" id="IPR000362">
    <property type="entry name" value="Fumarate_lyase_fam"/>
</dbReference>
<dbReference type="Gene3D" id="1.20.200.10">
    <property type="entry name" value="Fumarase/aspartase (Central domain)"/>
    <property type="match status" value="1"/>
</dbReference>
<evidence type="ECO:0000256" key="11">
    <source>
        <dbReference type="ARBA" id="ARBA00022475"/>
    </source>
</evidence>
<keyword evidence="19" id="KW-0067">ATP-binding</keyword>
<dbReference type="HAMAP" id="MF_00144">
    <property type="entry name" value="tRNA_thiouridyl_MnmA"/>
    <property type="match status" value="1"/>
</dbReference>
<keyword evidence="12" id="KW-0963">Cytoplasm</keyword>
<comment type="pathway">
    <text evidence="3">Purine metabolism; IMP biosynthesis via de novo pathway; 5-amino-1-(5-phospho-D-ribosyl)imidazole-4-carboxamide from 5-amino-1-(5-phospho-D-ribosyl)imidazole-4-carboxylate: step 2/2.</text>
</comment>
<dbReference type="Gene3D" id="1.10.275.10">
    <property type="entry name" value="Fumarase/aspartase (N-terminal domain)"/>
    <property type="match status" value="1"/>
</dbReference>
<keyword evidence="23 30" id="KW-0456">Lyase</keyword>
<evidence type="ECO:0000256" key="15">
    <source>
        <dbReference type="ARBA" id="ARBA00022679"/>
    </source>
</evidence>
<keyword evidence="13" id="KW-0997">Cell inner membrane</keyword>
<evidence type="ECO:0000256" key="10">
    <source>
        <dbReference type="ARBA" id="ARBA00017058"/>
    </source>
</evidence>
<dbReference type="FunFam" id="2.40.30.10:FF:000023">
    <property type="entry name" value="tRNA-specific 2-thiouridylase MnmA"/>
    <property type="match status" value="1"/>
</dbReference>
<feature type="domain" description="Fumarate lyase N-terminal" evidence="26">
    <location>
        <begin position="545"/>
        <end position="843"/>
    </location>
</feature>
<accession>A0A0A2W3P2</accession>
<dbReference type="InterPro" id="IPR020557">
    <property type="entry name" value="Fumarate_lyase_CS"/>
</dbReference>
<evidence type="ECO:0000259" key="27">
    <source>
        <dbReference type="Pfam" id="PF08328"/>
    </source>
</evidence>
<reference evidence="30 31" key="1">
    <citation type="submission" date="2012-10" db="EMBL/GenBank/DDBJ databases">
        <title>Genome sequencing and analysis of entomopathogenic fungi Beauveria bassiana D1-5.</title>
        <authorList>
            <person name="Li Q."/>
            <person name="Wang L."/>
            <person name="Zhang Z."/>
            <person name="Wang Q."/>
            <person name="Ren J."/>
            <person name="Wang M."/>
            <person name="Xu W."/>
            <person name="Wang J."/>
            <person name="Lu Y."/>
            <person name="Du Q."/>
            <person name="Sun Z."/>
        </authorList>
    </citation>
    <scope>NUCLEOTIDE SEQUENCE [LARGE SCALE GENOMIC DNA]</scope>
    <source>
        <strain evidence="30 31">D1-5</strain>
    </source>
</reference>
<evidence type="ECO:0000313" key="30">
    <source>
        <dbReference type="EMBL" id="KGQ13065.1"/>
    </source>
</evidence>
<evidence type="ECO:0000256" key="17">
    <source>
        <dbReference type="ARBA" id="ARBA00022741"/>
    </source>
</evidence>
<dbReference type="GO" id="GO:0044208">
    <property type="term" value="P:'de novo' AMP biosynthetic process"/>
    <property type="evidence" value="ECO:0007669"/>
    <property type="project" value="UniProtKB-UniPathway"/>
</dbReference>
<dbReference type="PANTHER" id="PTHR43411:SF1">
    <property type="entry name" value="ADENYLOSUCCINATE LYASE"/>
    <property type="match status" value="1"/>
</dbReference>
<evidence type="ECO:0000256" key="1">
    <source>
        <dbReference type="ARBA" id="ARBA00003986"/>
    </source>
</evidence>
<dbReference type="PROSITE" id="PS00163">
    <property type="entry name" value="FUMARATE_LYASES"/>
    <property type="match status" value="1"/>
</dbReference>
<dbReference type="HOGENOM" id="CLU_302264_0_0_1"/>
<keyword evidence="14" id="KW-0820">tRNA-binding</keyword>
<dbReference type="GO" id="GO:0000049">
    <property type="term" value="F:tRNA binding"/>
    <property type="evidence" value="ECO:0007669"/>
    <property type="project" value="UniProtKB-KW"/>
</dbReference>
<evidence type="ECO:0000256" key="9">
    <source>
        <dbReference type="ARBA" id="ARBA00013805"/>
    </source>
</evidence>
<evidence type="ECO:0000256" key="21">
    <source>
        <dbReference type="ARBA" id="ARBA00023136"/>
    </source>
</evidence>
<dbReference type="NCBIfam" id="NF001248">
    <property type="entry name" value="PRK00218.1-4"/>
    <property type="match status" value="1"/>
</dbReference>
<evidence type="ECO:0000256" key="8">
    <source>
        <dbReference type="ARBA" id="ARBA00012339"/>
    </source>
</evidence>
<dbReference type="InterPro" id="IPR046885">
    <property type="entry name" value="MnmA-like_C"/>
</dbReference>
<dbReference type="UniPathway" id="UPA00075">
    <property type="reaction ID" value="UER00336"/>
</dbReference>
<evidence type="ECO:0000259" key="28">
    <source>
        <dbReference type="Pfam" id="PF20258"/>
    </source>
</evidence>
<dbReference type="InterPro" id="IPR035932">
    <property type="entry name" value="HflD-like_sf"/>
</dbReference>
<comment type="similarity">
    <text evidence="5">Belongs to the MnmA/TRMU family.</text>
</comment>
<dbReference type="Gene3D" id="3.40.50.620">
    <property type="entry name" value="HUPs"/>
    <property type="match status" value="1"/>
</dbReference>